<gene>
    <name evidence="3" type="ORF">J7T54_000039</name>
</gene>
<dbReference type="Gene3D" id="1.20.5.170">
    <property type="match status" value="1"/>
</dbReference>
<evidence type="ECO:0000313" key="4">
    <source>
        <dbReference type="Proteomes" id="UP001055219"/>
    </source>
</evidence>
<proteinExistence type="predicted"/>
<dbReference type="Proteomes" id="UP001055219">
    <property type="component" value="Unassembled WGS sequence"/>
</dbReference>
<dbReference type="OrthoDB" id="2247093at2759"/>
<feature type="region of interest" description="Disordered" evidence="1">
    <location>
        <begin position="128"/>
        <end position="228"/>
    </location>
</feature>
<evidence type="ECO:0000259" key="2">
    <source>
        <dbReference type="PROSITE" id="PS50217"/>
    </source>
</evidence>
<keyword evidence="4" id="KW-1185">Reference proteome</keyword>
<feature type="compositionally biased region" description="Basic and acidic residues" evidence="1">
    <location>
        <begin position="183"/>
        <end position="192"/>
    </location>
</feature>
<dbReference type="PROSITE" id="PS00036">
    <property type="entry name" value="BZIP_BASIC"/>
    <property type="match status" value="1"/>
</dbReference>
<feature type="compositionally biased region" description="Polar residues" evidence="1">
    <location>
        <begin position="65"/>
        <end position="80"/>
    </location>
</feature>
<accession>A0A9P9XYC0</accession>
<dbReference type="EMBL" id="JAGIXG020000036">
    <property type="protein sequence ID" value="KAI6780133.1"/>
    <property type="molecule type" value="Genomic_DNA"/>
</dbReference>
<feature type="region of interest" description="Disordered" evidence="1">
    <location>
        <begin position="1"/>
        <end position="114"/>
    </location>
</feature>
<feature type="domain" description="BZIP" evidence="2">
    <location>
        <begin position="198"/>
        <end position="261"/>
    </location>
</feature>
<dbReference type="PROSITE" id="PS50217">
    <property type="entry name" value="BZIP"/>
    <property type="match status" value="1"/>
</dbReference>
<organism evidence="3 4">
    <name type="scientific">Emericellopsis cladophorae</name>
    <dbReference type="NCBI Taxonomy" id="2686198"/>
    <lineage>
        <taxon>Eukaryota</taxon>
        <taxon>Fungi</taxon>
        <taxon>Dikarya</taxon>
        <taxon>Ascomycota</taxon>
        <taxon>Pezizomycotina</taxon>
        <taxon>Sordariomycetes</taxon>
        <taxon>Hypocreomycetidae</taxon>
        <taxon>Hypocreales</taxon>
        <taxon>Bionectriaceae</taxon>
        <taxon>Emericellopsis</taxon>
    </lineage>
</organism>
<dbReference type="InterPro" id="IPR004827">
    <property type="entry name" value="bZIP"/>
</dbReference>
<feature type="compositionally biased region" description="Basic and acidic residues" evidence="1">
    <location>
        <begin position="128"/>
        <end position="137"/>
    </location>
</feature>
<feature type="compositionally biased region" description="Low complexity" evidence="1">
    <location>
        <begin position="339"/>
        <end position="350"/>
    </location>
</feature>
<evidence type="ECO:0000313" key="3">
    <source>
        <dbReference type="EMBL" id="KAI6780133.1"/>
    </source>
</evidence>
<name>A0A9P9XYC0_9HYPO</name>
<comment type="caution">
    <text evidence="3">The sequence shown here is derived from an EMBL/GenBank/DDBJ whole genome shotgun (WGS) entry which is preliminary data.</text>
</comment>
<dbReference type="GeneID" id="75826561"/>
<sequence length="417" mass="45879">MTGRGSVAPNASIQQTTGLPPQETKQQPPPPGTSSQEAHDVRSYGPAEAVGRQLSSTPRGIGVQNILNTTEGDYQASGVNTLYVPKTRGAREPPPQNQLAQQYQAHGHYPPALTGATTESFFERRPENRLPPHELDQRLQAPVTQAAQAKRPYEDVSSSDYLSGPASKRLPNSLPHTPNPPGYEHEPIEVHVDTSQGSRKASEKRERNAQASNRHRAKRRQMAQDDKKHIQQLQEEQEELERRIRELMALADHYRADRNRLRDIVRATPVISDHAAGPPSPRITEYTSGASPMLHHAPHGPGTLRDFREHSSEASSMDRTVQRPVMEDRQEPYAQRHGSTTPSSSAASLPHGAPYMSLPRPDSASSSTGMGERLPSLRTLEGPPPPVADGRVWERDLVLADLSRLTTPGKPASMQSQ</sequence>
<reference evidence="3" key="2">
    <citation type="submission" date="2022-07" db="EMBL/GenBank/DDBJ databases">
        <authorList>
            <person name="Goncalves M.F.M."/>
            <person name="Hilario S."/>
            <person name="Van De Peer Y."/>
            <person name="Esteves A.C."/>
            <person name="Alves A."/>
        </authorList>
    </citation>
    <scope>NUCLEOTIDE SEQUENCE</scope>
    <source>
        <strain evidence="3">MUM 19.33</strain>
    </source>
</reference>
<evidence type="ECO:0000256" key="1">
    <source>
        <dbReference type="SAM" id="MobiDB-lite"/>
    </source>
</evidence>
<dbReference type="RefSeq" id="XP_051360989.1">
    <property type="nucleotide sequence ID" value="XM_051507783.1"/>
</dbReference>
<dbReference type="AlphaFoldDB" id="A0A9P9XYC0"/>
<reference evidence="3" key="1">
    <citation type="journal article" date="2021" name="J Fungi (Basel)">
        <title>Genomic and Metabolomic Analyses of the Marine Fungus Emericellopsis cladophorae: Insights into Saltwater Adaptability Mechanisms and Its Biosynthetic Potential.</title>
        <authorList>
            <person name="Goncalves M.F.M."/>
            <person name="Hilario S."/>
            <person name="Van de Peer Y."/>
            <person name="Esteves A.C."/>
            <person name="Alves A."/>
        </authorList>
    </citation>
    <scope>NUCLEOTIDE SEQUENCE</scope>
    <source>
        <strain evidence="3">MUM 19.33</strain>
    </source>
</reference>
<feature type="compositionally biased region" description="Polar residues" evidence="1">
    <location>
        <begin position="9"/>
        <end position="19"/>
    </location>
</feature>
<dbReference type="GO" id="GO:0003700">
    <property type="term" value="F:DNA-binding transcription factor activity"/>
    <property type="evidence" value="ECO:0007669"/>
    <property type="project" value="InterPro"/>
</dbReference>
<protein>
    <recommendedName>
        <fullName evidence="2">BZIP domain-containing protein</fullName>
    </recommendedName>
</protein>
<feature type="region of interest" description="Disordered" evidence="1">
    <location>
        <begin position="290"/>
        <end position="392"/>
    </location>
</feature>